<feature type="transmembrane region" description="Helical" evidence="6">
    <location>
        <begin position="127"/>
        <end position="151"/>
    </location>
</feature>
<reference evidence="8 9" key="1">
    <citation type="submission" date="2022-07" db="EMBL/GenBank/DDBJ databases">
        <title>Genome-wide signatures of adaptation to extreme environments.</title>
        <authorList>
            <person name="Cho C.H."/>
            <person name="Yoon H.S."/>
        </authorList>
    </citation>
    <scope>NUCLEOTIDE SEQUENCE [LARGE SCALE GENOMIC DNA]</scope>
    <source>
        <strain evidence="8 9">108.79 E11</strain>
    </source>
</reference>
<dbReference type="CDD" id="cd16454">
    <property type="entry name" value="RING-H2_PA-TM-RING"/>
    <property type="match status" value="1"/>
</dbReference>
<dbReference type="SMART" id="SM00184">
    <property type="entry name" value="RING"/>
    <property type="match status" value="1"/>
</dbReference>
<evidence type="ECO:0000256" key="2">
    <source>
        <dbReference type="ARBA" id="ARBA00022771"/>
    </source>
</evidence>
<keyword evidence="9" id="KW-1185">Reference proteome</keyword>
<dbReference type="Pfam" id="PF13639">
    <property type="entry name" value="zf-RING_2"/>
    <property type="match status" value="1"/>
</dbReference>
<evidence type="ECO:0000259" key="7">
    <source>
        <dbReference type="PROSITE" id="PS50089"/>
    </source>
</evidence>
<sequence>MANEMLHNSSENCREGRQGPECSSTRAPTLSKMFYREEWIRTMKKFVNRLALENRVLRRAKETLESLMDTWNFSQLSSTVDSVALRIWRSELVAQILARSIGGLVCFSSLYIVFSVTRFLWDTKIPLLLTPVLAVAPAALLCSLVVFCILFSKYLCYPLVCSVMLDPSYSRSGSTFQSFQLLSQELRYQRTLYRLCLSDRDFTDEDYEMLLELDNEPGVQAMRRFIEGASPEKIESLPTYRYRCRRSSFFHASSSCNDDQDAKDWKKKFSLKAKLFYFWNSLYNNLQHSISIVTASWRCDRGFSSRKEEQQGACLKRGDSYCSKLSLGRKQSNNSFSSLTSSSCADSCPICLEEFVQEDLIRVLPCKHEFHGDCIFSWLVERGKCPVCKYSVAG</sequence>
<keyword evidence="6" id="KW-0812">Transmembrane</keyword>
<dbReference type="InterPro" id="IPR001841">
    <property type="entry name" value="Znf_RING"/>
</dbReference>
<dbReference type="InterPro" id="IPR051834">
    <property type="entry name" value="RING_finger_E3_ligase"/>
</dbReference>
<evidence type="ECO:0000313" key="8">
    <source>
        <dbReference type="EMBL" id="KAK4525678.1"/>
    </source>
</evidence>
<accession>A0AAV9IE80</accession>
<evidence type="ECO:0000256" key="3">
    <source>
        <dbReference type="ARBA" id="ARBA00022833"/>
    </source>
</evidence>
<feature type="transmembrane region" description="Helical" evidence="6">
    <location>
        <begin position="96"/>
        <end position="121"/>
    </location>
</feature>
<protein>
    <recommendedName>
        <fullName evidence="7">RING-type domain-containing protein</fullName>
    </recommendedName>
</protein>
<evidence type="ECO:0000256" key="5">
    <source>
        <dbReference type="SAM" id="MobiDB-lite"/>
    </source>
</evidence>
<dbReference type="PANTHER" id="PTHR45931:SF3">
    <property type="entry name" value="RING ZINC FINGER-CONTAINING PROTEIN"/>
    <property type="match status" value="1"/>
</dbReference>
<feature type="domain" description="RING-type" evidence="7">
    <location>
        <begin position="348"/>
        <end position="389"/>
    </location>
</feature>
<dbReference type="SUPFAM" id="SSF57850">
    <property type="entry name" value="RING/U-box"/>
    <property type="match status" value="1"/>
</dbReference>
<comment type="caution">
    <text evidence="8">The sequence shown here is derived from an EMBL/GenBank/DDBJ whole genome shotgun (WGS) entry which is preliminary data.</text>
</comment>
<keyword evidence="2 4" id="KW-0863">Zinc-finger</keyword>
<dbReference type="GO" id="GO:0006511">
    <property type="term" value="P:ubiquitin-dependent protein catabolic process"/>
    <property type="evidence" value="ECO:0007669"/>
    <property type="project" value="TreeGrafter"/>
</dbReference>
<keyword evidence="6" id="KW-0472">Membrane</keyword>
<dbReference type="InterPro" id="IPR013083">
    <property type="entry name" value="Znf_RING/FYVE/PHD"/>
</dbReference>
<keyword evidence="6" id="KW-1133">Transmembrane helix</keyword>
<evidence type="ECO:0000256" key="1">
    <source>
        <dbReference type="ARBA" id="ARBA00022723"/>
    </source>
</evidence>
<gene>
    <name evidence="8" type="ORF">GAYE_SCF15G3587</name>
</gene>
<proteinExistence type="predicted"/>
<dbReference type="GO" id="GO:0061630">
    <property type="term" value="F:ubiquitin protein ligase activity"/>
    <property type="evidence" value="ECO:0007669"/>
    <property type="project" value="TreeGrafter"/>
</dbReference>
<dbReference type="EMBL" id="JANCYU010000032">
    <property type="protein sequence ID" value="KAK4525678.1"/>
    <property type="molecule type" value="Genomic_DNA"/>
</dbReference>
<keyword evidence="1" id="KW-0479">Metal-binding</keyword>
<dbReference type="GO" id="GO:0005634">
    <property type="term" value="C:nucleus"/>
    <property type="evidence" value="ECO:0007669"/>
    <property type="project" value="TreeGrafter"/>
</dbReference>
<evidence type="ECO:0000256" key="6">
    <source>
        <dbReference type="SAM" id="Phobius"/>
    </source>
</evidence>
<dbReference type="GO" id="GO:0008270">
    <property type="term" value="F:zinc ion binding"/>
    <property type="evidence" value="ECO:0007669"/>
    <property type="project" value="UniProtKB-KW"/>
</dbReference>
<dbReference type="PROSITE" id="PS50089">
    <property type="entry name" value="ZF_RING_2"/>
    <property type="match status" value="1"/>
</dbReference>
<feature type="compositionally biased region" description="Polar residues" evidence="5">
    <location>
        <begin position="1"/>
        <end position="11"/>
    </location>
</feature>
<dbReference type="Proteomes" id="UP001300502">
    <property type="component" value="Unassembled WGS sequence"/>
</dbReference>
<keyword evidence="3" id="KW-0862">Zinc</keyword>
<evidence type="ECO:0000256" key="4">
    <source>
        <dbReference type="PROSITE-ProRule" id="PRU00175"/>
    </source>
</evidence>
<dbReference type="Gene3D" id="3.30.40.10">
    <property type="entry name" value="Zinc/RING finger domain, C3HC4 (zinc finger)"/>
    <property type="match status" value="1"/>
</dbReference>
<evidence type="ECO:0000313" key="9">
    <source>
        <dbReference type="Proteomes" id="UP001300502"/>
    </source>
</evidence>
<dbReference type="AlphaFoldDB" id="A0AAV9IE80"/>
<feature type="region of interest" description="Disordered" evidence="5">
    <location>
        <begin position="1"/>
        <end position="25"/>
    </location>
</feature>
<name>A0AAV9IE80_9RHOD</name>
<organism evidence="8 9">
    <name type="scientific">Galdieria yellowstonensis</name>
    <dbReference type="NCBI Taxonomy" id="3028027"/>
    <lineage>
        <taxon>Eukaryota</taxon>
        <taxon>Rhodophyta</taxon>
        <taxon>Bangiophyceae</taxon>
        <taxon>Galdieriales</taxon>
        <taxon>Galdieriaceae</taxon>
        <taxon>Galdieria</taxon>
    </lineage>
</organism>
<dbReference type="PANTHER" id="PTHR45931">
    <property type="entry name" value="SI:CH211-59O9.10"/>
    <property type="match status" value="1"/>
</dbReference>